<reference evidence="10" key="1">
    <citation type="submission" date="2021-03" db="EMBL/GenBank/DDBJ databases">
        <authorList>
            <person name="Tagirdzhanova G."/>
        </authorList>
    </citation>
    <scope>NUCLEOTIDE SEQUENCE</scope>
</reference>
<dbReference type="FunFam" id="2.40.70.10:FF:000026">
    <property type="entry name" value="Endothiapepsin"/>
    <property type="match status" value="1"/>
</dbReference>
<dbReference type="InterPro" id="IPR001461">
    <property type="entry name" value="Aspartic_peptidase_A1"/>
</dbReference>
<dbReference type="PANTHER" id="PTHR47966">
    <property type="entry name" value="BETA-SITE APP-CLEAVING ENZYME, ISOFORM A-RELATED"/>
    <property type="match status" value="1"/>
</dbReference>
<feature type="active site" evidence="5">
    <location>
        <position position="103"/>
    </location>
</feature>
<feature type="active site" evidence="5">
    <location>
        <position position="283"/>
    </location>
</feature>
<dbReference type="PROSITE" id="PS00141">
    <property type="entry name" value="ASP_PROTEASE"/>
    <property type="match status" value="2"/>
</dbReference>
<dbReference type="EMBL" id="CAJPDQ010000025">
    <property type="protein sequence ID" value="CAF9926324.1"/>
    <property type="molecule type" value="Genomic_DNA"/>
</dbReference>
<evidence type="ECO:0000313" key="11">
    <source>
        <dbReference type="Proteomes" id="UP000664169"/>
    </source>
</evidence>
<dbReference type="InterPro" id="IPR021109">
    <property type="entry name" value="Peptidase_aspartic_dom_sf"/>
</dbReference>
<evidence type="ECO:0000256" key="6">
    <source>
        <dbReference type="PIRSR" id="PIRSR601461-2"/>
    </source>
</evidence>
<dbReference type="PANTHER" id="PTHR47966:SF2">
    <property type="entry name" value="ASPERGILLOPEPSIN-1-RELATED"/>
    <property type="match status" value="1"/>
</dbReference>
<organism evidence="10 11">
    <name type="scientific">Gomphillus americanus</name>
    <dbReference type="NCBI Taxonomy" id="1940652"/>
    <lineage>
        <taxon>Eukaryota</taxon>
        <taxon>Fungi</taxon>
        <taxon>Dikarya</taxon>
        <taxon>Ascomycota</taxon>
        <taxon>Pezizomycotina</taxon>
        <taxon>Lecanoromycetes</taxon>
        <taxon>OSLEUM clade</taxon>
        <taxon>Ostropomycetidae</taxon>
        <taxon>Ostropales</taxon>
        <taxon>Graphidaceae</taxon>
        <taxon>Gomphilloideae</taxon>
        <taxon>Gomphillus</taxon>
    </lineage>
</organism>
<evidence type="ECO:0000256" key="7">
    <source>
        <dbReference type="RuleBase" id="RU000454"/>
    </source>
</evidence>
<feature type="disulfide bond" evidence="6">
    <location>
        <begin position="319"/>
        <end position="354"/>
    </location>
</feature>
<keyword evidence="3 7" id="KW-0064">Aspartyl protease</keyword>
<dbReference type="FunFam" id="2.40.70.10:FF:000024">
    <property type="entry name" value="Endothiapepsin"/>
    <property type="match status" value="1"/>
</dbReference>
<dbReference type="Gene3D" id="2.40.70.10">
    <property type="entry name" value="Acid Proteases"/>
    <property type="match status" value="2"/>
</dbReference>
<accession>A0A8H3FMZ5</accession>
<sequence>MPSVNQIVSAVAFAGLAVAAPAPIIGKQTFSVPQKLVHEGTLPYGQHETLKTYRKFKAEPPSHVVAAAAAVTGRVTASPSDQYDSSYLCAVSVGGTTLELDFDTGSSDLWVFSSLQPSSQRTGHSIYTVNSAKKLSGYTWDISYGDGSGASGTVYRDTVTIGGVTYSSQAVEAATSVSSEFTSDTDTDGLVGLAFNSINTVSPQQQKTFFSNVASSLAAPILAANLKYHAAGEYDFGFTDSSKYTGSISYTNVDSSQGFWGITVSGYGTSPSTTSTSFSAIADTGTTLMYLPNAVLTSYYSKVSGAKNSNTYGGYVFPCSATLPDFYLKIGSYTARIPGKFINYAPADNAGTTCFGGIQSNSGIGLSILGDVFLKSQYVVFDLSVPRLGLAQQAGT</sequence>
<proteinExistence type="inferred from homology"/>
<dbReference type="AlphaFoldDB" id="A0A8H3FMZ5"/>
<evidence type="ECO:0000256" key="3">
    <source>
        <dbReference type="ARBA" id="ARBA00022750"/>
    </source>
</evidence>
<evidence type="ECO:0000256" key="5">
    <source>
        <dbReference type="PIRSR" id="PIRSR601461-1"/>
    </source>
</evidence>
<dbReference type="PRINTS" id="PR00792">
    <property type="entry name" value="PEPSIN"/>
</dbReference>
<feature type="signal peptide" evidence="8">
    <location>
        <begin position="1"/>
        <end position="19"/>
    </location>
</feature>
<protein>
    <recommendedName>
        <fullName evidence="9">Peptidase A1 domain-containing protein</fullName>
    </recommendedName>
</protein>
<feature type="domain" description="Peptidase A1" evidence="9">
    <location>
        <begin position="87"/>
        <end position="391"/>
    </location>
</feature>
<dbReference type="OrthoDB" id="2747330at2759"/>
<dbReference type="InterPro" id="IPR034163">
    <property type="entry name" value="Aspergillopepsin-like_cat_dom"/>
</dbReference>
<keyword evidence="2 7" id="KW-0645">Protease</keyword>
<dbReference type="InterPro" id="IPR033121">
    <property type="entry name" value="PEPTIDASE_A1"/>
</dbReference>
<name>A0A8H3FMZ5_9LECA</name>
<comment type="caution">
    <text evidence="10">The sequence shown here is derived from an EMBL/GenBank/DDBJ whole genome shotgun (WGS) entry which is preliminary data.</text>
</comment>
<keyword evidence="11" id="KW-1185">Reference proteome</keyword>
<evidence type="ECO:0000256" key="4">
    <source>
        <dbReference type="ARBA" id="ARBA00022801"/>
    </source>
</evidence>
<gene>
    <name evidence="10" type="ORF">GOMPHAMPRED_004108</name>
</gene>
<keyword evidence="6" id="KW-1015">Disulfide bond</keyword>
<dbReference type="PROSITE" id="PS51767">
    <property type="entry name" value="PEPTIDASE_A1"/>
    <property type="match status" value="1"/>
</dbReference>
<evidence type="ECO:0000256" key="8">
    <source>
        <dbReference type="SAM" id="SignalP"/>
    </source>
</evidence>
<evidence type="ECO:0000259" key="9">
    <source>
        <dbReference type="PROSITE" id="PS51767"/>
    </source>
</evidence>
<dbReference type="SUPFAM" id="SSF50630">
    <property type="entry name" value="Acid proteases"/>
    <property type="match status" value="1"/>
</dbReference>
<dbReference type="Pfam" id="PF00026">
    <property type="entry name" value="Asp"/>
    <property type="match status" value="1"/>
</dbReference>
<keyword evidence="4 7" id="KW-0378">Hydrolase</keyword>
<dbReference type="GO" id="GO:0006508">
    <property type="term" value="P:proteolysis"/>
    <property type="evidence" value="ECO:0007669"/>
    <property type="project" value="UniProtKB-KW"/>
</dbReference>
<dbReference type="Proteomes" id="UP000664169">
    <property type="component" value="Unassembled WGS sequence"/>
</dbReference>
<dbReference type="InterPro" id="IPR001969">
    <property type="entry name" value="Aspartic_peptidase_AS"/>
</dbReference>
<feature type="chain" id="PRO_5034551693" description="Peptidase A1 domain-containing protein" evidence="8">
    <location>
        <begin position="20"/>
        <end position="396"/>
    </location>
</feature>
<dbReference type="GO" id="GO:0004190">
    <property type="term" value="F:aspartic-type endopeptidase activity"/>
    <property type="evidence" value="ECO:0007669"/>
    <property type="project" value="UniProtKB-KW"/>
</dbReference>
<dbReference type="CDD" id="cd06097">
    <property type="entry name" value="Aspergillopepsin_like"/>
    <property type="match status" value="1"/>
</dbReference>
<evidence type="ECO:0000256" key="1">
    <source>
        <dbReference type="ARBA" id="ARBA00007447"/>
    </source>
</evidence>
<keyword evidence="8" id="KW-0732">Signal</keyword>
<evidence type="ECO:0000313" key="10">
    <source>
        <dbReference type="EMBL" id="CAF9926324.1"/>
    </source>
</evidence>
<comment type="similarity">
    <text evidence="1 7">Belongs to the peptidase A1 family.</text>
</comment>
<evidence type="ECO:0000256" key="2">
    <source>
        <dbReference type="ARBA" id="ARBA00022670"/>
    </source>
</evidence>